<comment type="similarity">
    <text evidence="1">Belongs to the type-B carboxylesterase/lipase family.</text>
</comment>
<dbReference type="InterPro" id="IPR002018">
    <property type="entry name" value="CarbesteraseB"/>
</dbReference>
<evidence type="ECO:0000256" key="3">
    <source>
        <dbReference type="ARBA" id="ARBA00022801"/>
    </source>
</evidence>
<dbReference type="PANTHER" id="PTHR43918:SF15">
    <property type="entry name" value="CARBOXYLIC ESTER HYDROLASE"/>
    <property type="match status" value="1"/>
</dbReference>
<protein>
    <submittedName>
        <fullName evidence="8">Acetylcholinesterase</fullName>
    </submittedName>
</protein>
<accession>A0A0N4ZKW3</accession>
<dbReference type="ESTHER" id="parti-a0a0n4zkw3">
    <property type="family name" value="Cholinesterase-like"/>
</dbReference>
<evidence type="ECO:0000313" key="7">
    <source>
        <dbReference type="Proteomes" id="UP000038045"/>
    </source>
</evidence>
<dbReference type="Proteomes" id="UP000038045">
    <property type="component" value="Unplaced"/>
</dbReference>
<dbReference type="InterPro" id="IPR050654">
    <property type="entry name" value="AChE-related_enzymes"/>
</dbReference>
<dbReference type="Gene3D" id="3.40.50.1820">
    <property type="entry name" value="alpha/beta hydrolase"/>
    <property type="match status" value="1"/>
</dbReference>
<evidence type="ECO:0000256" key="1">
    <source>
        <dbReference type="ARBA" id="ARBA00005964"/>
    </source>
</evidence>
<dbReference type="AlphaFoldDB" id="A0A0N4ZKW3"/>
<name>A0A0N4ZKW3_PARTI</name>
<dbReference type="GO" id="GO:0019695">
    <property type="term" value="P:choline metabolic process"/>
    <property type="evidence" value="ECO:0007669"/>
    <property type="project" value="TreeGrafter"/>
</dbReference>
<evidence type="ECO:0000259" key="6">
    <source>
        <dbReference type="Pfam" id="PF00135"/>
    </source>
</evidence>
<dbReference type="InterPro" id="IPR000997">
    <property type="entry name" value="Cholinesterase"/>
</dbReference>
<evidence type="ECO:0000313" key="8">
    <source>
        <dbReference type="WBParaSite" id="PTRK_0000874600.1"/>
    </source>
</evidence>
<dbReference type="GO" id="GO:0006581">
    <property type="term" value="P:acetylcholine catabolic process"/>
    <property type="evidence" value="ECO:0007669"/>
    <property type="project" value="TreeGrafter"/>
</dbReference>
<evidence type="ECO:0000256" key="5">
    <source>
        <dbReference type="SAM" id="SignalP"/>
    </source>
</evidence>
<keyword evidence="4" id="KW-1015">Disulfide bond</keyword>
<reference evidence="8" key="1">
    <citation type="submission" date="2017-02" db="UniProtKB">
        <authorList>
            <consortium name="WormBaseParasite"/>
        </authorList>
    </citation>
    <scope>IDENTIFICATION</scope>
</reference>
<feature type="domain" description="Carboxylesterase type B" evidence="6">
    <location>
        <begin position="17"/>
        <end position="538"/>
    </location>
</feature>
<dbReference type="PANTHER" id="PTHR43918">
    <property type="entry name" value="ACETYLCHOLINESTERASE"/>
    <property type="match status" value="1"/>
</dbReference>
<keyword evidence="7" id="KW-1185">Reference proteome</keyword>
<feature type="chain" id="PRO_5005892008" evidence="5">
    <location>
        <begin position="17"/>
        <end position="569"/>
    </location>
</feature>
<dbReference type="WBParaSite" id="PTRK_0000874600.1">
    <property type="protein sequence ID" value="PTRK_0000874600.1"/>
    <property type="gene ID" value="PTRK_0000874600"/>
</dbReference>
<keyword evidence="5" id="KW-0732">Signal</keyword>
<dbReference type="SUPFAM" id="SSF53474">
    <property type="entry name" value="alpha/beta-Hydrolases"/>
    <property type="match status" value="1"/>
</dbReference>
<keyword evidence="2" id="KW-0719">Serine esterase</keyword>
<proteinExistence type="inferred from homology"/>
<dbReference type="STRING" id="131310.A0A0N4ZKW3"/>
<evidence type="ECO:0000256" key="4">
    <source>
        <dbReference type="ARBA" id="ARBA00023157"/>
    </source>
</evidence>
<dbReference type="InterPro" id="IPR029058">
    <property type="entry name" value="AB_hydrolase_fold"/>
</dbReference>
<dbReference type="Pfam" id="PF00135">
    <property type="entry name" value="COesterase"/>
    <property type="match status" value="1"/>
</dbReference>
<evidence type="ECO:0000256" key="2">
    <source>
        <dbReference type="ARBA" id="ARBA00022487"/>
    </source>
</evidence>
<keyword evidence="3" id="KW-0378">Hydrolase</keyword>
<dbReference type="GO" id="GO:0005615">
    <property type="term" value="C:extracellular space"/>
    <property type="evidence" value="ECO:0007669"/>
    <property type="project" value="TreeGrafter"/>
</dbReference>
<dbReference type="GO" id="GO:0005886">
    <property type="term" value="C:plasma membrane"/>
    <property type="evidence" value="ECO:0007669"/>
    <property type="project" value="TreeGrafter"/>
</dbReference>
<dbReference type="GO" id="GO:0003990">
    <property type="term" value="F:acetylcholinesterase activity"/>
    <property type="evidence" value="ECO:0007669"/>
    <property type="project" value="TreeGrafter"/>
</dbReference>
<feature type="signal peptide" evidence="5">
    <location>
        <begin position="1"/>
        <end position="16"/>
    </location>
</feature>
<dbReference type="PRINTS" id="PR00878">
    <property type="entry name" value="CHOLNESTRASE"/>
</dbReference>
<organism evidence="7 8">
    <name type="scientific">Parastrongyloides trichosuri</name>
    <name type="common">Possum-specific nematode worm</name>
    <dbReference type="NCBI Taxonomy" id="131310"/>
    <lineage>
        <taxon>Eukaryota</taxon>
        <taxon>Metazoa</taxon>
        <taxon>Ecdysozoa</taxon>
        <taxon>Nematoda</taxon>
        <taxon>Chromadorea</taxon>
        <taxon>Rhabditida</taxon>
        <taxon>Tylenchina</taxon>
        <taxon>Panagrolaimomorpha</taxon>
        <taxon>Strongyloidoidea</taxon>
        <taxon>Strongyloididae</taxon>
        <taxon>Parastrongyloides</taxon>
    </lineage>
</organism>
<sequence length="569" mass="65624">MILFYLLLFFVLSVSGEKVVETKYGKLIGEESKRFPSVYEFLGVPFAKPPVGKLRFKEPQLLEKNAYSKKGLKANVLAKTCFHDRKPTGFRGFDEWDSENLTMSEDCLQLNMWVPKEPSNAVLVFIYGRGYHKGSPSTEFYNGKAFATRTNVTFITINYRLGVLGFGYYKGTKGKKTLIPGNMGLLDQQMALQWIDENIKFFGVKKPEITIMGHGAGASSATAHLFSEGSRKLFKRVIAASGTAKNRWAFERNNLVEDNFKELIKKLKCNKKNDKEILNCLQEQKPKELFKHSIVNPKQSVLVGPFLPVESDDVFLKGNIKDKMRDGKMKKGVDLLLGLEAADAAYFMPQFLSGPKYNCGFNKKLPTLDLANQCCMNETRYRNVLWLIAKDYKINNELFVNDLREIYDFAFNVAENKYRERAIKSLTDVVMHCEAIQFGKMFDRNAWGSRYIFMFNKRNSYNPWPRWMGTTHGYELLYFFGHPFVHPELYKENVLEDEKKFSHKTMKIIKKFVETGFLQDSWDEFSRDDMRGVVLNDNTMLSDLGEHKNMERGSCKKLKEALKIYGAKM</sequence>